<keyword evidence="4 7" id="KW-0863">Zinc-finger</keyword>
<dbReference type="Proteomes" id="UP000001819">
    <property type="component" value="Chromosome 4"/>
</dbReference>
<dbReference type="InterPro" id="IPR027756">
    <property type="entry name" value="Ovo-like"/>
</dbReference>
<dbReference type="ExpressionAtlas" id="A0A6I8UJ51">
    <property type="expression patterns" value="baseline"/>
</dbReference>
<keyword evidence="6" id="KW-0539">Nucleus</keyword>
<evidence type="ECO:0000256" key="6">
    <source>
        <dbReference type="ARBA" id="ARBA00023242"/>
    </source>
</evidence>
<feature type="domain" description="C2H2-type" evidence="8">
    <location>
        <begin position="250"/>
        <end position="273"/>
    </location>
</feature>
<comment type="subcellular location">
    <subcellularLocation>
        <location evidence="1">Nucleus</location>
    </subcellularLocation>
</comment>
<evidence type="ECO:0000256" key="3">
    <source>
        <dbReference type="ARBA" id="ARBA00022737"/>
    </source>
</evidence>
<dbReference type="InParanoid" id="A0A6I8UJ51"/>
<evidence type="ECO:0000313" key="9">
    <source>
        <dbReference type="Proteomes" id="UP000001819"/>
    </source>
</evidence>
<evidence type="ECO:0000313" key="10">
    <source>
        <dbReference type="RefSeq" id="XP_001356349.3"/>
    </source>
</evidence>
<dbReference type="PANTHER" id="PTHR10032:SF271">
    <property type="entry name" value="RH12261P-RELATED"/>
    <property type="match status" value="1"/>
</dbReference>
<evidence type="ECO:0000256" key="5">
    <source>
        <dbReference type="ARBA" id="ARBA00022833"/>
    </source>
</evidence>
<dbReference type="KEGG" id="dpo:4817311"/>
<feature type="domain" description="C2H2-type" evidence="8">
    <location>
        <begin position="299"/>
        <end position="327"/>
    </location>
</feature>
<dbReference type="GO" id="GO:0009913">
    <property type="term" value="P:epidermal cell differentiation"/>
    <property type="evidence" value="ECO:0007669"/>
    <property type="project" value="TreeGrafter"/>
</dbReference>
<dbReference type="PROSITE" id="PS00028">
    <property type="entry name" value="ZINC_FINGER_C2H2_1"/>
    <property type="match status" value="2"/>
</dbReference>
<evidence type="ECO:0000256" key="1">
    <source>
        <dbReference type="ARBA" id="ARBA00004123"/>
    </source>
</evidence>
<proteinExistence type="predicted"/>
<dbReference type="GO" id="GO:0008270">
    <property type="term" value="F:zinc ion binding"/>
    <property type="evidence" value="ECO:0007669"/>
    <property type="project" value="UniProtKB-KW"/>
</dbReference>
<evidence type="ECO:0000256" key="2">
    <source>
        <dbReference type="ARBA" id="ARBA00022723"/>
    </source>
</evidence>
<dbReference type="InterPro" id="IPR036236">
    <property type="entry name" value="Znf_C2H2_sf"/>
</dbReference>
<dbReference type="GO" id="GO:0000978">
    <property type="term" value="F:RNA polymerase II cis-regulatory region sequence-specific DNA binding"/>
    <property type="evidence" value="ECO:0007669"/>
    <property type="project" value="TreeGrafter"/>
</dbReference>
<organism evidence="9 10">
    <name type="scientific">Drosophila pseudoobscura pseudoobscura</name>
    <name type="common">Fruit fly</name>
    <dbReference type="NCBI Taxonomy" id="46245"/>
    <lineage>
        <taxon>Eukaryota</taxon>
        <taxon>Metazoa</taxon>
        <taxon>Ecdysozoa</taxon>
        <taxon>Arthropoda</taxon>
        <taxon>Hexapoda</taxon>
        <taxon>Insecta</taxon>
        <taxon>Pterygota</taxon>
        <taxon>Neoptera</taxon>
        <taxon>Endopterygota</taxon>
        <taxon>Diptera</taxon>
        <taxon>Brachycera</taxon>
        <taxon>Muscomorpha</taxon>
        <taxon>Ephydroidea</taxon>
        <taxon>Drosophilidae</taxon>
        <taxon>Drosophila</taxon>
        <taxon>Sophophora</taxon>
    </lineage>
</organism>
<sequence length="346" mass="39281">MDLRKLCRICFDGSADVDITEHRTSDWPEHTVLEMMDATFQENMNLTDELAMICKPCLDSFMQIYAFSTKLKVANQQLLELFAQAQEGEMYVVHEGDTIEEECSFMEPEPDTETETIVQADALDFAPIDEGADLIDECPEIIDESSEKIDGNPKIMDVYPDLIDECSEIMEEFQSIPSQKLANQDSLIVSEFLPVTTSKPLAEGTSDGGLQLQQWTVDYAAVELTHNDLDDYNETNRRLHVDPSGSQAIYKCKYCTHAFASSQYLKTHVRKSHVCKYCTSAFAKFKDLNDHIRNKHPNHPCVVCSKIFTTSRGLRAHLKRVHGVQLPAQVSLLDYTPASRKKYYPE</sequence>
<dbReference type="SMART" id="SM00355">
    <property type="entry name" value="ZnF_C2H2"/>
    <property type="match status" value="3"/>
</dbReference>
<reference evidence="10" key="1">
    <citation type="submission" date="2025-08" db="UniProtKB">
        <authorList>
            <consortium name="RefSeq"/>
        </authorList>
    </citation>
    <scope>IDENTIFICATION</scope>
    <source>
        <strain evidence="10">MV-25-SWS-2005</strain>
        <tissue evidence="10">Whole body</tissue>
    </source>
</reference>
<evidence type="ECO:0000256" key="7">
    <source>
        <dbReference type="PROSITE-ProRule" id="PRU00042"/>
    </source>
</evidence>
<feature type="domain" description="C2H2-type" evidence="8">
    <location>
        <begin position="273"/>
        <end position="296"/>
    </location>
</feature>
<dbReference type="Gene3D" id="3.30.160.60">
    <property type="entry name" value="Classic Zinc Finger"/>
    <property type="match status" value="2"/>
</dbReference>
<dbReference type="GO" id="GO:0005634">
    <property type="term" value="C:nucleus"/>
    <property type="evidence" value="ECO:0007669"/>
    <property type="project" value="UniProtKB-SubCell"/>
</dbReference>
<keyword evidence="9" id="KW-1185">Reference proteome</keyword>
<dbReference type="InterPro" id="IPR013087">
    <property type="entry name" value="Znf_C2H2_type"/>
</dbReference>
<dbReference type="FunCoup" id="A0A6I8UJ51">
    <property type="interactions" value="217"/>
</dbReference>
<dbReference type="Pfam" id="PF13894">
    <property type="entry name" value="zf-C2H2_4"/>
    <property type="match status" value="1"/>
</dbReference>
<evidence type="ECO:0000259" key="8">
    <source>
        <dbReference type="PROSITE" id="PS50157"/>
    </source>
</evidence>
<accession>A0A6I8UJ51</accession>
<gene>
    <name evidence="10" type="primary">LOC4817311</name>
</gene>
<dbReference type="InterPro" id="IPR012934">
    <property type="entry name" value="Znf_AD"/>
</dbReference>
<dbReference type="AlphaFoldDB" id="A0A6I8UJ51"/>
<dbReference type="GO" id="GO:0000981">
    <property type="term" value="F:DNA-binding transcription factor activity, RNA polymerase II-specific"/>
    <property type="evidence" value="ECO:0007669"/>
    <property type="project" value="TreeGrafter"/>
</dbReference>
<dbReference type="Pfam" id="PF00096">
    <property type="entry name" value="zf-C2H2"/>
    <property type="match status" value="1"/>
</dbReference>
<dbReference type="PROSITE" id="PS50157">
    <property type="entry name" value="ZINC_FINGER_C2H2_2"/>
    <property type="match status" value="3"/>
</dbReference>
<keyword evidence="5" id="KW-0862">Zinc</keyword>
<name>A0A6I8UJ51_DROPS</name>
<dbReference type="SUPFAM" id="SSF57667">
    <property type="entry name" value="beta-beta-alpha zinc fingers"/>
    <property type="match status" value="1"/>
</dbReference>
<dbReference type="SMART" id="SM00868">
    <property type="entry name" value="zf-AD"/>
    <property type="match status" value="1"/>
</dbReference>
<protein>
    <submittedName>
        <fullName evidence="10">Zinc finger protein 121</fullName>
    </submittedName>
</protein>
<keyword evidence="2" id="KW-0479">Metal-binding</keyword>
<keyword evidence="3" id="KW-0677">Repeat</keyword>
<dbReference type="RefSeq" id="XP_001356349.3">
    <property type="nucleotide sequence ID" value="XM_001356313.4"/>
</dbReference>
<dbReference type="PANTHER" id="PTHR10032">
    <property type="entry name" value="ZINC FINGER PROTEIN WITH KRAB AND SCAN DOMAINS"/>
    <property type="match status" value="1"/>
</dbReference>
<evidence type="ECO:0000256" key="4">
    <source>
        <dbReference type="ARBA" id="ARBA00022771"/>
    </source>
</evidence>